<dbReference type="RefSeq" id="WP_324694169.1">
    <property type="nucleotide sequence ID" value="NZ_JAYMYJ010000065.1"/>
</dbReference>
<evidence type="ECO:0000313" key="2">
    <source>
        <dbReference type="Proteomes" id="UP001308005"/>
    </source>
</evidence>
<protein>
    <submittedName>
        <fullName evidence="1">Uncharacterized protein</fullName>
    </submittedName>
</protein>
<keyword evidence="2" id="KW-1185">Reference proteome</keyword>
<dbReference type="Proteomes" id="UP001308005">
    <property type="component" value="Unassembled WGS sequence"/>
</dbReference>
<reference evidence="2" key="1">
    <citation type="submission" date="2023-07" db="EMBL/GenBank/DDBJ databases">
        <title>The carbon used by Thiothrix.</title>
        <authorList>
            <person name="Chen L."/>
        </authorList>
    </citation>
    <scope>NUCLEOTIDE SEQUENCE [LARGE SCALE GENOMIC DNA]</scope>
</reference>
<comment type="caution">
    <text evidence="1">The sequence shown here is derived from an EMBL/GenBank/DDBJ whole genome shotgun (WGS) entry which is preliminary data.</text>
</comment>
<dbReference type="EMBL" id="JAYMYJ010000065">
    <property type="protein sequence ID" value="MEB4590807.1"/>
    <property type="molecule type" value="Genomic_DNA"/>
</dbReference>
<accession>A0ABU6CW92</accession>
<gene>
    <name evidence="1" type="ORF">VSS37_07440</name>
</gene>
<name>A0ABU6CW92_9GAMM</name>
<evidence type="ECO:0000313" key="1">
    <source>
        <dbReference type="EMBL" id="MEB4590807.1"/>
    </source>
</evidence>
<organism evidence="1 2">
    <name type="scientific">Candidatus Thiothrix phosphatis</name>
    <dbReference type="NCBI Taxonomy" id="3112415"/>
    <lineage>
        <taxon>Bacteria</taxon>
        <taxon>Pseudomonadati</taxon>
        <taxon>Pseudomonadota</taxon>
        <taxon>Gammaproteobacteria</taxon>
        <taxon>Thiotrichales</taxon>
        <taxon>Thiotrichaceae</taxon>
        <taxon>Thiothrix</taxon>
    </lineage>
</organism>
<sequence>MITPSTNSVVTARFAGAMYNLALNYSTTQQVLASTSTPGAMTDLENQLFIRDFSNMATGDVATIVATNLGLTGEAFDAAVVFLTGWITGTVFTERGAVIAQIVNNFSLMTEDPTFGTFAKAWNVKVGNAVAYAQNSSSTATIAFPDVPSANLDSFTLTNGTDIATANIFTAGLVYTPGGNDRINSLQDEDQLTGTGNNPTLNATLGNAEDNGGPIITPKLTGIQVINTAFTGSGPSAVIALDLQDATGQTEINITRVSQAVNTAEVGNIMTPASALSLANTNANQTGTVEFSYGANVLRGDNTGTIDVSNVQVGTLNIGQNATGIATTSVSTNGFEHLTLNSTGAANTIGTLAIPMDTGTNGNLTITGDQALTLASRASILLAPGSSLVEGSVYTGGVTGNQGRLASINASALTASLGLNIAPGLLSTGKAGTSGQPQDVTITGTKFNDTFYLNDTVQTNSDRSTGDKIIGGEGDDTLVVFSGGVGESLTKDGISYAIPGPKLVTEVEKLDIQLLGNAFVDFLRIPDANLVSVRNIDSLAIAGSNNRVAADNGNWKADLVDLSAEQGKALNIQHSTTTNNSIVDTTVFAHLLSSLGTNDLVGISINEGVNSDPRFNFTLLTSGDVPDTVGVERVESLTITDTDTESNSIELGSAASHTGTITIAGGLAGTFLNLDVNTASTELGLNGLKLIDVSGNQIDNLGPESVRETLVDSAKGWQDVGALATEVRLVAGVIDAAAATADVIVRVSTTTANTNGGQKITMGAGNDTVIFDDIGVSSATRGNAGLTNADTVVGGSGANVLAIDGDGVKIVLQQSEWDNVSGFQTIYLAGNGGGQGLPAQYFLQLDNDLITKNGIDGNLITIDNDDDSQVSKVTNTDVRLSNNSVRIDATTLSADKHFAYDGEEGSGSTIDRFVVNDQNTNGGNVIDGGDVNIVEGVSGGVTRQLAGVQSLDVLEVRNTATVTTADLTQVKNVGTIVINNDQAVAQTLNLVLNSTVVDALSDSGHTATLAEKETLTIVANDGQMTDAAGSPIAPSAASVISLNAREVSGAFNLNITGDQVFAGNDTLNLAVNLGGGKNTINLGAGTDAINFYTVAGVQVQTTATGLKFVSANGLSTQDVDLDAGNTIKYFDQTTGAELTLTGGVLVPGTGPGPGPGPGPDPTKTVVNIAVGSTADVIGNNTVAENFNFNAVSARATADDTQRKIVNFEATGGKDVLTFDLPTAAATTTLAAFLGAGIQGVTAAVVEIGSGAGTVVDFGPDGNASASVTLLLAGILNPADVVVNII</sequence>
<proteinExistence type="predicted"/>